<dbReference type="PIRSF" id="PIRSF000521">
    <property type="entry name" value="Transaminase_4ab_Lys_Orn"/>
    <property type="match status" value="1"/>
</dbReference>
<name>A0A086Y4R1_9RHOB</name>
<evidence type="ECO:0000256" key="4">
    <source>
        <dbReference type="RuleBase" id="RU003560"/>
    </source>
</evidence>
<evidence type="ECO:0000256" key="3">
    <source>
        <dbReference type="ARBA" id="ARBA00022898"/>
    </source>
</evidence>
<gene>
    <name evidence="5" type="ORF">CN97_16415</name>
</gene>
<organism evidence="5 6">
    <name type="scientific">Haematobacter massiliensis</name>
    <dbReference type="NCBI Taxonomy" id="195105"/>
    <lineage>
        <taxon>Bacteria</taxon>
        <taxon>Pseudomonadati</taxon>
        <taxon>Pseudomonadota</taxon>
        <taxon>Alphaproteobacteria</taxon>
        <taxon>Rhodobacterales</taxon>
        <taxon>Paracoccaceae</taxon>
        <taxon>Haematobacter</taxon>
    </lineage>
</organism>
<dbReference type="AlphaFoldDB" id="A0A086Y4R1"/>
<keyword evidence="3 4" id="KW-0663">Pyridoxal phosphate</keyword>
<proteinExistence type="inferred from homology"/>
<dbReference type="InterPro" id="IPR015424">
    <property type="entry name" value="PyrdxlP-dep_Trfase"/>
</dbReference>
<comment type="cofactor">
    <cofactor evidence="1">
        <name>pyridoxal 5'-phosphate</name>
        <dbReference type="ChEBI" id="CHEBI:597326"/>
    </cofactor>
</comment>
<comment type="similarity">
    <text evidence="2 4">Belongs to the class-III pyridoxal-phosphate-dependent aminotransferase family.</text>
</comment>
<evidence type="ECO:0000256" key="2">
    <source>
        <dbReference type="ARBA" id="ARBA00008954"/>
    </source>
</evidence>
<keyword evidence="5" id="KW-0808">Transferase</keyword>
<evidence type="ECO:0000313" key="6">
    <source>
        <dbReference type="Proteomes" id="UP000028826"/>
    </source>
</evidence>
<dbReference type="PANTHER" id="PTHR45688">
    <property type="match status" value="1"/>
</dbReference>
<dbReference type="InterPro" id="IPR049704">
    <property type="entry name" value="Aminotrans_3_PPA_site"/>
</dbReference>
<keyword evidence="6" id="KW-1185">Reference proteome</keyword>
<dbReference type="GO" id="GO:0008483">
    <property type="term" value="F:transaminase activity"/>
    <property type="evidence" value="ECO:0007669"/>
    <property type="project" value="UniProtKB-KW"/>
</dbReference>
<dbReference type="GO" id="GO:0030170">
    <property type="term" value="F:pyridoxal phosphate binding"/>
    <property type="evidence" value="ECO:0007669"/>
    <property type="project" value="InterPro"/>
</dbReference>
<dbReference type="Gene3D" id="3.90.1150.10">
    <property type="entry name" value="Aspartate Aminotransferase, domain 1"/>
    <property type="match status" value="1"/>
</dbReference>
<dbReference type="InterPro" id="IPR015421">
    <property type="entry name" value="PyrdxlP-dep_Trfase_major"/>
</dbReference>
<dbReference type="STRING" id="195105.CN97_16415"/>
<dbReference type="SUPFAM" id="SSF53383">
    <property type="entry name" value="PLP-dependent transferases"/>
    <property type="match status" value="1"/>
</dbReference>
<dbReference type="RefSeq" id="WP_035710749.1">
    <property type="nucleotide sequence ID" value="NZ_CAMIFG010000104.1"/>
</dbReference>
<evidence type="ECO:0000313" key="5">
    <source>
        <dbReference type="EMBL" id="KFI29261.1"/>
    </source>
</evidence>
<keyword evidence="5" id="KW-0032">Aminotransferase</keyword>
<dbReference type="Proteomes" id="UP000028826">
    <property type="component" value="Unassembled WGS sequence"/>
</dbReference>
<dbReference type="CDD" id="cd00610">
    <property type="entry name" value="OAT_like"/>
    <property type="match status" value="1"/>
</dbReference>
<dbReference type="PROSITE" id="PS00600">
    <property type="entry name" value="AA_TRANSFER_CLASS_3"/>
    <property type="match status" value="1"/>
</dbReference>
<reference evidence="5 6" key="1">
    <citation type="submission" date="2014-03" db="EMBL/GenBank/DDBJ databases">
        <title>Genome of Haematobacter massiliensis CCUG 47968.</title>
        <authorList>
            <person name="Wang D."/>
            <person name="Wang G."/>
        </authorList>
    </citation>
    <scope>NUCLEOTIDE SEQUENCE [LARGE SCALE GENOMIC DNA]</scope>
    <source>
        <strain evidence="5 6">CCUG 47968</strain>
    </source>
</reference>
<protein>
    <submittedName>
        <fullName evidence="5">4-aminobutyrate aminotransferase</fullName>
    </submittedName>
</protein>
<evidence type="ECO:0000256" key="1">
    <source>
        <dbReference type="ARBA" id="ARBA00001933"/>
    </source>
</evidence>
<dbReference type="OrthoDB" id="9801834at2"/>
<dbReference type="InterPro" id="IPR005814">
    <property type="entry name" value="Aminotrans_3"/>
</dbReference>
<dbReference type="EMBL" id="JGYG01000006">
    <property type="protein sequence ID" value="KFI29261.1"/>
    <property type="molecule type" value="Genomic_DNA"/>
</dbReference>
<accession>A0A086Y4R1</accession>
<dbReference type="PANTHER" id="PTHR45688:SF13">
    <property type="entry name" value="ALANINE--GLYOXYLATE AMINOTRANSFERASE 2-LIKE"/>
    <property type="match status" value="1"/>
</dbReference>
<dbReference type="Gene3D" id="3.40.640.10">
    <property type="entry name" value="Type I PLP-dependent aspartate aminotransferase-like (Major domain)"/>
    <property type="match status" value="1"/>
</dbReference>
<sequence length="426" mass="44427">MSDETLIARREKVLGPAYRLFYDRPLYLVRGQGARVWDAEGRAYLDAYNNVPSVGHCHPNVVAALAEQAAALNTHTRYLHDNVVDYAERLVATFPAPLSQVMFTCTGSEANDLALRVARSVTGAQGIIVTANAYHGVTAALAEISPSLGPANPLGAHVRVVPAPDSYRLGAEGAERALTQGVKDAVRSLQAAGHGVAAFLCDTVFASDGVFTDPVGLPAGAVAAVRAAGGLFIADEVQSGLARPGGSMWAFERHGLIPDLVTLGKPLGDGHPIAALVAQPQYLEEFGRKTRYFNTFGGNPVSAAVGRAVLDVIAEEGLQENARRVGAALRAALQGLAARHEVVGDVRGAGLYAAVELVSDRAAKTPDGARALRMVGALREAGVLVGSCGAAANCLKIRPPLCFSEADVEELVAALDRCMTQIAAPA</sequence>
<comment type="caution">
    <text evidence="5">The sequence shown here is derived from an EMBL/GenBank/DDBJ whole genome shotgun (WGS) entry which is preliminary data.</text>
</comment>
<dbReference type="Pfam" id="PF00202">
    <property type="entry name" value="Aminotran_3"/>
    <property type="match status" value="1"/>
</dbReference>
<dbReference type="eggNOG" id="COG0160">
    <property type="taxonomic scope" value="Bacteria"/>
</dbReference>
<dbReference type="InterPro" id="IPR015422">
    <property type="entry name" value="PyrdxlP-dep_Trfase_small"/>
</dbReference>